<comment type="similarity">
    <text evidence="3">Belongs to the peptidase M24B family.</text>
</comment>
<dbReference type="Gene3D" id="3.90.230.10">
    <property type="entry name" value="Creatinase/methionine aminopeptidase superfamily"/>
    <property type="match status" value="1"/>
</dbReference>
<dbReference type="Gene3D" id="3.40.350.10">
    <property type="entry name" value="Creatinase/prolidase N-terminal domain"/>
    <property type="match status" value="1"/>
</dbReference>
<dbReference type="SUPFAM" id="SSF55920">
    <property type="entry name" value="Creatinase/aminopeptidase"/>
    <property type="match status" value="1"/>
</dbReference>
<dbReference type="PROSITE" id="PS00491">
    <property type="entry name" value="PROLINE_PEPTIDASE"/>
    <property type="match status" value="1"/>
</dbReference>
<gene>
    <name evidence="6" type="ORF">FC26_GL002223</name>
</gene>
<reference evidence="6 7" key="1">
    <citation type="journal article" date="2015" name="Genome Announc.">
        <title>Expanding the biotechnology potential of lactobacilli through comparative genomics of 213 strains and associated genera.</title>
        <authorList>
            <person name="Sun Z."/>
            <person name="Harris H.M."/>
            <person name="McCann A."/>
            <person name="Guo C."/>
            <person name="Argimon S."/>
            <person name="Zhang W."/>
            <person name="Yang X."/>
            <person name="Jeffery I.B."/>
            <person name="Cooney J.C."/>
            <person name="Kagawa T.F."/>
            <person name="Liu W."/>
            <person name="Song Y."/>
            <person name="Salvetti E."/>
            <person name="Wrobel A."/>
            <person name="Rasinkangas P."/>
            <person name="Parkhill J."/>
            <person name="Rea M.C."/>
            <person name="O'Sullivan O."/>
            <person name="Ritari J."/>
            <person name="Douillard F.P."/>
            <person name="Paul Ross R."/>
            <person name="Yang R."/>
            <person name="Briner A.E."/>
            <person name="Felis G.E."/>
            <person name="de Vos W.M."/>
            <person name="Barrangou R."/>
            <person name="Klaenhammer T.R."/>
            <person name="Caufield P.W."/>
            <person name="Cui Y."/>
            <person name="Zhang H."/>
            <person name="O'Toole P.W."/>
        </authorList>
    </citation>
    <scope>NUCLEOTIDE SEQUENCE [LARGE SCALE GENOMIC DNA]</scope>
    <source>
        <strain evidence="6 7">DSM 20634</strain>
    </source>
</reference>
<dbReference type="GO" id="GO:0046872">
    <property type="term" value="F:metal ion binding"/>
    <property type="evidence" value="ECO:0007669"/>
    <property type="project" value="UniProtKB-KW"/>
</dbReference>
<keyword evidence="1 3" id="KW-0479">Metal-binding</keyword>
<dbReference type="InterPro" id="IPR050659">
    <property type="entry name" value="Peptidase_M24B"/>
</dbReference>
<dbReference type="EMBL" id="AYYY01000005">
    <property type="protein sequence ID" value="KRM62646.1"/>
    <property type="molecule type" value="Genomic_DNA"/>
</dbReference>
<dbReference type="PANTHER" id="PTHR46112">
    <property type="entry name" value="AMINOPEPTIDASE"/>
    <property type="match status" value="1"/>
</dbReference>
<keyword evidence="6" id="KW-0645">Protease</keyword>
<dbReference type="InterPro" id="IPR000994">
    <property type="entry name" value="Pept_M24"/>
</dbReference>
<evidence type="ECO:0000256" key="2">
    <source>
        <dbReference type="ARBA" id="ARBA00022801"/>
    </source>
</evidence>
<dbReference type="SUPFAM" id="SSF53092">
    <property type="entry name" value="Creatinase/prolidase N-terminal domain"/>
    <property type="match status" value="1"/>
</dbReference>
<keyword evidence="7" id="KW-1185">Reference proteome</keyword>
<keyword evidence="6" id="KW-0031">Aminopeptidase</keyword>
<dbReference type="AlphaFoldDB" id="A0A0R2AFY3"/>
<dbReference type="STRING" id="1423813.FC26_GL002223"/>
<dbReference type="Pfam" id="PF00557">
    <property type="entry name" value="Peptidase_M24"/>
    <property type="match status" value="1"/>
</dbReference>
<evidence type="ECO:0000313" key="6">
    <source>
        <dbReference type="EMBL" id="KRM62646.1"/>
    </source>
</evidence>
<dbReference type="InterPro" id="IPR036005">
    <property type="entry name" value="Creatinase/aminopeptidase-like"/>
</dbReference>
<dbReference type="InterPro" id="IPR029149">
    <property type="entry name" value="Creatin/AminoP/Spt16_N"/>
</dbReference>
<dbReference type="PATRIC" id="fig|1423813.3.peg.2263"/>
<dbReference type="CDD" id="cd01092">
    <property type="entry name" value="APP-like"/>
    <property type="match status" value="1"/>
</dbReference>
<sequence>MQKHGDVMQRINEIQSDIENAYLDAFLVTDATNIFYLTGFKLIQGDGLLLIHQETGYLITDDRYEEALTEFDDKSLVGCISRRYLSKLKECCEQLHITVLGFESKISYREYDILDEIMDADIVPMTDFIENHRANKDTQEIETITATAALHDEAFDYLSQYIQVGMTEIQIANQLDWWMKQQGASKASFDTIVASGANAAKPHALSTSKKISSGDILIIDYGYFLDGYTADVTRTVGLPGVADEFDTIYRILTAAKEQATARIVPGVRGSEIDKVARQIIADAGYGEYFNHGIGHGIGLDIHELPTSYGADNSTLLEQQVVTIEPGIYLPHNGGIRIEDDLLITSTGVQQLTHAPKQLPIL</sequence>
<comment type="caution">
    <text evidence="6">The sequence shown here is derived from an EMBL/GenBank/DDBJ whole genome shotgun (WGS) entry which is preliminary data.</text>
</comment>
<evidence type="ECO:0000259" key="4">
    <source>
        <dbReference type="Pfam" id="PF00557"/>
    </source>
</evidence>
<dbReference type="GO" id="GO:0004177">
    <property type="term" value="F:aminopeptidase activity"/>
    <property type="evidence" value="ECO:0007669"/>
    <property type="project" value="UniProtKB-KW"/>
</dbReference>
<accession>A0A0R2AFY3</accession>
<dbReference type="Pfam" id="PF01321">
    <property type="entry name" value="Creatinase_N"/>
    <property type="match status" value="1"/>
</dbReference>
<evidence type="ECO:0000256" key="3">
    <source>
        <dbReference type="RuleBase" id="RU000590"/>
    </source>
</evidence>
<dbReference type="PANTHER" id="PTHR46112:SF3">
    <property type="entry name" value="AMINOPEPTIDASE YPDF"/>
    <property type="match status" value="1"/>
</dbReference>
<feature type="domain" description="Creatinase N-terminal" evidence="5">
    <location>
        <begin position="10"/>
        <end position="134"/>
    </location>
</feature>
<evidence type="ECO:0000313" key="7">
    <source>
        <dbReference type="Proteomes" id="UP000051733"/>
    </source>
</evidence>
<proteinExistence type="inferred from homology"/>
<dbReference type="InterPro" id="IPR000587">
    <property type="entry name" value="Creatinase_N"/>
</dbReference>
<feature type="domain" description="Peptidase M24" evidence="4">
    <location>
        <begin position="144"/>
        <end position="344"/>
    </location>
</feature>
<protein>
    <submittedName>
        <fullName evidence="6">Xaa-Pro aminopeptidase</fullName>
    </submittedName>
</protein>
<keyword evidence="2" id="KW-0378">Hydrolase</keyword>
<organism evidence="6 7">
    <name type="scientific">Paucilactobacillus vaccinostercus DSM 20634</name>
    <dbReference type="NCBI Taxonomy" id="1423813"/>
    <lineage>
        <taxon>Bacteria</taxon>
        <taxon>Bacillati</taxon>
        <taxon>Bacillota</taxon>
        <taxon>Bacilli</taxon>
        <taxon>Lactobacillales</taxon>
        <taxon>Lactobacillaceae</taxon>
        <taxon>Paucilactobacillus</taxon>
    </lineage>
</organism>
<evidence type="ECO:0000256" key="1">
    <source>
        <dbReference type="ARBA" id="ARBA00022723"/>
    </source>
</evidence>
<dbReference type="InterPro" id="IPR001131">
    <property type="entry name" value="Peptidase_M24B_aminopep-P_CS"/>
</dbReference>
<name>A0A0R2AFY3_9LACO</name>
<dbReference type="Proteomes" id="UP000051733">
    <property type="component" value="Unassembled WGS sequence"/>
</dbReference>
<evidence type="ECO:0000259" key="5">
    <source>
        <dbReference type="Pfam" id="PF01321"/>
    </source>
</evidence>